<dbReference type="Proteomes" id="UP001310594">
    <property type="component" value="Unassembled WGS sequence"/>
</dbReference>
<dbReference type="Pfam" id="PF12937">
    <property type="entry name" value="F-box-like"/>
    <property type="match status" value="1"/>
</dbReference>
<evidence type="ECO:0000259" key="1">
    <source>
        <dbReference type="Pfam" id="PF12937"/>
    </source>
</evidence>
<feature type="domain" description="F-box" evidence="1">
    <location>
        <begin position="35"/>
        <end position="95"/>
    </location>
</feature>
<comment type="caution">
    <text evidence="2">The sequence shown here is derived from an EMBL/GenBank/DDBJ whole genome shotgun (WGS) entry which is preliminary data.</text>
</comment>
<dbReference type="Gene3D" id="3.80.10.10">
    <property type="entry name" value="Ribonuclease Inhibitor"/>
    <property type="match status" value="1"/>
</dbReference>
<gene>
    <name evidence="2" type="ORF">LTR97_009555</name>
</gene>
<evidence type="ECO:0000313" key="3">
    <source>
        <dbReference type="Proteomes" id="UP001310594"/>
    </source>
</evidence>
<evidence type="ECO:0000313" key="2">
    <source>
        <dbReference type="EMBL" id="KAK5693938.1"/>
    </source>
</evidence>
<organism evidence="2 3">
    <name type="scientific">Elasticomyces elasticus</name>
    <dbReference type="NCBI Taxonomy" id="574655"/>
    <lineage>
        <taxon>Eukaryota</taxon>
        <taxon>Fungi</taxon>
        <taxon>Dikarya</taxon>
        <taxon>Ascomycota</taxon>
        <taxon>Pezizomycotina</taxon>
        <taxon>Dothideomycetes</taxon>
        <taxon>Dothideomycetidae</taxon>
        <taxon>Mycosphaerellales</taxon>
        <taxon>Teratosphaeriaceae</taxon>
        <taxon>Elasticomyces</taxon>
    </lineage>
</organism>
<reference evidence="2" key="1">
    <citation type="submission" date="2023-08" db="EMBL/GenBank/DDBJ databases">
        <title>Black Yeasts Isolated from many extreme environments.</title>
        <authorList>
            <person name="Coleine C."/>
            <person name="Stajich J.E."/>
            <person name="Selbmann L."/>
        </authorList>
    </citation>
    <scope>NUCLEOTIDE SEQUENCE</scope>
    <source>
        <strain evidence="2">CCFEE 5810</strain>
    </source>
</reference>
<accession>A0AAN7W1B8</accession>
<name>A0AAN7W1B8_9PEZI</name>
<dbReference type="InterPro" id="IPR001810">
    <property type="entry name" value="F-box_dom"/>
</dbReference>
<dbReference type="InterPro" id="IPR032675">
    <property type="entry name" value="LRR_dom_sf"/>
</dbReference>
<proteinExistence type="predicted"/>
<dbReference type="EMBL" id="JAVRQU010000016">
    <property type="protein sequence ID" value="KAK5693938.1"/>
    <property type="molecule type" value="Genomic_DNA"/>
</dbReference>
<dbReference type="AlphaFoldDB" id="A0AAN7W1B8"/>
<sequence>MSSQSRRHLVHGWLRTVYHQSFSKMPTESPRSPVELPEELLQHIFSFLHEPANLQLLPSDRNARLGLSTLVNIALTNKTYNRIVRPELYHTLFIQDDSPGTRPILFLKMLLKHPETRPLLQELYSGLWSVDPSPQQSRCKSDETSHILRTAADHAGPGIPALSWTRIRTSLGTPGTAQAAIALLLTFTPQLRVLAFSITGSMAESLILTALRDVRLPHLSEVQVACEDQQDRGAMDGFIELLQRPALTIFRAHGMKCEDDSTTALATSSLSPKLQQIFFEHSFLDAIGIARLLTSAPGLRTLSVHWVLGTTRSSKIDFGAIGQVLRDHGTKLETLQLKTEDAASSLDSNSSLGDLKDVVSLRRLALPHHALCGLEDGGEIAERSPDHLTKILPRSLRELEIRFAKDVEMVGMSEDGLYEEEKVEFLICNFWGL</sequence>
<dbReference type="CDD" id="cd09917">
    <property type="entry name" value="F-box_SF"/>
    <property type="match status" value="1"/>
</dbReference>
<protein>
    <recommendedName>
        <fullName evidence="1">F-box domain-containing protein</fullName>
    </recommendedName>
</protein>